<evidence type="ECO:0000259" key="2">
    <source>
        <dbReference type="Pfam" id="PF23030"/>
    </source>
</evidence>
<organism evidence="3 4">
    <name type="scientific">Rehmannia glutinosa</name>
    <name type="common">Chinese foxglove</name>
    <dbReference type="NCBI Taxonomy" id="99300"/>
    <lineage>
        <taxon>Eukaryota</taxon>
        <taxon>Viridiplantae</taxon>
        <taxon>Streptophyta</taxon>
        <taxon>Embryophyta</taxon>
        <taxon>Tracheophyta</taxon>
        <taxon>Spermatophyta</taxon>
        <taxon>Magnoliopsida</taxon>
        <taxon>eudicotyledons</taxon>
        <taxon>Gunneridae</taxon>
        <taxon>Pentapetalae</taxon>
        <taxon>asterids</taxon>
        <taxon>lamiids</taxon>
        <taxon>Lamiales</taxon>
        <taxon>Orobanchaceae</taxon>
        <taxon>Rehmannieae</taxon>
        <taxon>Rehmannia</taxon>
    </lineage>
</organism>
<name>A0ABR0UKH2_REHGL</name>
<evidence type="ECO:0000313" key="4">
    <source>
        <dbReference type="Proteomes" id="UP001318860"/>
    </source>
</evidence>
<dbReference type="Proteomes" id="UP001318860">
    <property type="component" value="Unassembled WGS sequence"/>
</dbReference>
<dbReference type="InterPro" id="IPR057031">
    <property type="entry name" value="SFR19-like_C"/>
</dbReference>
<evidence type="ECO:0000313" key="3">
    <source>
        <dbReference type="EMBL" id="KAK6123129.1"/>
    </source>
</evidence>
<dbReference type="InterPro" id="IPR052650">
    <property type="entry name" value="Zinc_finger_CCCH"/>
</dbReference>
<gene>
    <name evidence="3" type="ORF">DH2020_043125</name>
</gene>
<dbReference type="PANTHER" id="PTHR36886:SF7">
    <property type="entry name" value="EXPRESSED PROTEIN"/>
    <property type="match status" value="1"/>
</dbReference>
<dbReference type="EMBL" id="JABTTQ020002597">
    <property type="protein sequence ID" value="KAK6123129.1"/>
    <property type="molecule type" value="Genomic_DNA"/>
</dbReference>
<comment type="caution">
    <text evidence="3">The sequence shown here is derived from an EMBL/GenBank/DDBJ whole genome shotgun (WGS) entry which is preliminary data.</text>
</comment>
<feature type="region of interest" description="Disordered" evidence="1">
    <location>
        <begin position="1"/>
        <end position="24"/>
    </location>
</feature>
<proteinExistence type="predicted"/>
<reference evidence="3 4" key="1">
    <citation type="journal article" date="2021" name="Comput. Struct. Biotechnol. J.">
        <title>De novo genome assembly of the potent medicinal plant Rehmannia glutinosa using nanopore technology.</title>
        <authorList>
            <person name="Ma L."/>
            <person name="Dong C."/>
            <person name="Song C."/>
            <person name="Wang X."/>
            <person name="Zheng X."/>
            <person name="Niu Y."/>
            <person name="Chen S."/>
            <person name="Feng W."/>
        </authorList>
    </citation>
    <scope>NUCLEOTIDE SEQUENCE [LARGE SCALE GENOMIC DNA]</scope>
    <source>
        <strain evidence="3">DH-2019</strain>
    </source>
</reference>
<sequence length="108" mass="12238">MNEGEIEIDQVKSSGKKRKGKDSKSMKIFKISVATFVKEVLKPSWRQGNMSKEAFKTIVKKTVDKVSGAMKSHHHIPKSQAKINHYIDSSRGKLTKLVMGYVDKYVKV</sequence>
<feature type="domain" description="SFR19-like C-terminal" evidence="2">
    <location>
        <begin position="31"/>
        <end position="91"/>
    </location>
</feature>
<keyword evidence="4" id="KW-1185">Reference proteome</keyword>
<dbReference type="Pfam" id="PF23030">
    <property type="entry name" value="SCAF11-like_C"/>
    <property type="match status" value="1"/>
</dbReference>
<accession>A0ABR0UKH2</accession>
<evidence type="ECO:0000256" key="1">
    <source>
        <dbReference type="SAM" id="MobiDB-lite"/>
    </source>
</evidence>
<protein>
    <recommendedName>
        <fullName evidence="2">SFR19-like C-terminal domain-containing protein</fullName>
    </recommendedName>
</protein>
<dbReference type="PANTHER" id="PTHR36886">
    <property type="entry name" value="PROTEIN FRIGIDA-ESSENTIAL 1"/>
    <property type="match status" value="1"/>
</dbReference>